<dbReference type="CDD" id="cd16922">
    <property type="entry name" value="HATPase_EvgS-ArcB-TorS-like"/>
    <property type="match status" value="1"/>
</dbReference>
<feature type="domain" description="PAS" evidence="6">
    <location>
        <begin position="192"/>
        <end position="265"/>
    </location>
</feature>
<keyword evidence="1 3" id="KW-0597">Phosphoprotein</keyword>
<dbReference type="CDD" id="cd17546">
    <property type="entry name" value="REC_hyHK_CKI1_RcsC-like"/>
    <property type="match status" value="1"/>
</dbReference>
<dbReference type="CDD" id="cd00082">
    <property type="entry name" value="HisKA"/>
    <property type="match status" value="1"/>
</dbReference>
<feature type="domain" description="PAC" evidence="7">
    <location>
        <begin position="267"/>
        <end position="318"/>
    </location>
</feature>
<dbReference type="InterPro" id="IPR001789">
    <property type="entry name" value="Sig_transdc_resp-reg_receiver"/>
</dbReference>
<dbReference type="EMBL" id="CDHK01000014">
    <property type="protein sequence ID" value="CEJ62178.1"/>
    <property type="molecule type" value="Genomic_DNA"/>
</dbReference>
<dbReference type="Proteomes" id="UP000042958">
    <property type="component" value="Unassembled WGS sequence"/>
</dbReference>
<keyword evidence="8" id="KW-0418">Kinase</keyword>
<dbReference type="InterPro" id="IPR003661">
    <property type="entry name" value="HisK_dim/P_dom"/>
</dbReference>
<dbReference type="SUPFAM" id="SSF52172">
    <property type="entry name" value="CheY-like"/>
    <property type="match status" value="1"/>
</dbReference>
<dbReference type="NCBIfam" id="TIGR00229">
    <property type="entry name" value="sensory_box"/>
    <property type="match status" value="1"/>
</dbReference>
<dbReference type="STRING" id="104259.A0A0F7TZW5"/>
<dbReference type="SUPFAM" id="SSF47384">
    <property type="entry name" value="Homodimeric domain of signal transducing histidine kinase"/>
    <property type="match status" value="1"/>
</dbReference>
<dbReference type="InterPro" id="IPR004358">
    <property type="entry name" value="Sig_transdc_His_kin-like_C"/>
</dbReference>
<dbReference type="PANTHER" id="PTHR45339">
    <property type="entry name" value="HYBRID SIGNAL TRANSDUCTION HISTIDINE KINASE J"/>
    <property type="match status" value="1"/>
</dbReference>
<dbReference type="InterPro" id="IPR000014">
    <property type="entry name" value="PAS"/>
</dbReference>
<keyword evidence="9" id="KW-1185">Reference proteome</keyword>
<dbReference type="SMART" id="SM00091">
    <property type="entry name" value="PAS"/>
    <property type="match status" value="2"/>
</dbReference>
<feature type="modified residue" description="4-aspartylphosphate" evidence="3">
    <location>
        <position position="641"/>
    </location>
</feature>
<dbReference type="Gene3D" id="3.30.450.20">
    <property type="entry name" value="PAS domain"/>
    <property type="match status" value="1"/>
</dbReference>
<dbReference type="Gene3D" id="1.10.287.130">
    <property type="match status" value="1"/>
</dbReference>
<evidence type="ECO:0000256" key="2">
    <source>
        <dbReference type="ARBA" id="ARBA00023012"/>
    </source>
</evidence>
<accession>A0A0F7TZW5</accession>
<reference evidence="9" key="1">
    <citation type="journal article" date="2015" name="Genome Announc.">
        <title>Draft genome sequence of the fungus Penicillium brasilianum MG11.</title>
        <authorList>
            <person name="Horn F."/>
            <person name="Linde J."/>
            <person name="Mattern D.J."/>
            <person name="Walther G."/>
            <person name="Guthke R."/>
            <person name="Brakhage A.A."/>
            <person name="Valiante V."/>
        </authorList>
    </citation>
    <scope>NUCLEOTIDE SEQUENCE [LARGE SCALE GENOMIC DNA]</scope>
    <source>
        <strain evidence="9">MG11</strain>
    </source>
</reference>
<dbReference type="Gene3D" id="3.30.565.10">
    <property type="entry name" value="Histidine kinase-like ATPase, C-terminal domain"/>
    <property type="match status" value="1"/>
</dbReference>
<evidence type="ECO:0000256" key="1">
    <source>
        <dbReference type="ARBA" id="ARBA00022553"/>
    </source>
</evidence>
<dbReference type="SMART" id="SM00387">
    <property type="entry name" value="HATPase_c"/>
    <property type="match status" value="1"/>
</dbReference>
<dbReference type="SUPFAM" id="SSF55785">
    <property type="entry name" value="PYP-like sensor domain (PAS domain)"/>
    <property type="match status" value="2"/>
</dbReference>
<dbReference type="GO" id="GO:0006355">
    <property type="term" value="P:regulation of DNA-templated transcription"/>
    <property type="evidence" value="ECO:0007669"/>
    <property type="project" value="InterPro"/>
</dbReference>
<dbReference type="InterPro" id="IPR005467">
    <property type="entry name" value="His_kinase_dom"/>
</dbReference>
<evidence type="ECO:0000259" key="6">
    <source>
        <dbReference type="PROSITE" id="PS50112"/>
    </source>
</evidence>
<evidence type="ECO:0000313" key="8">
    <source>
        <dbReference type="EMBL" id="CEJ62178.1"/>
    </source>
</evidence>
<dbReference type="InterPro" id="IPR000700">
    <property type="entry name" value="PAS-assoc_C"/>
</dbReference>
<organism evidence="8 9">
    <name type="scientific">Penicillium brasilianum</name>
    <dbReference type="NCBI Taxonomy" id="104259"/>
    <lineage>
        <taxon>Eukaryota</taxon>
        <taxon>Fungi</taxon>
        <taxon>Dikarya</taxon>
        <taxon>Ascomycota</taxon>
        <taxon>Pezizomycotina</taxon>
        <taxon>Eurotiomycetes</taxon>
        <taxon>Eurotiomycetidae</taxon>
        <taxon>Eurotiales</taxon>
        <taxon>Aspergillaceae</taxon>
        <taxon>Penicillium</taxon>
    </lineage>
</organism>
<keyword evidence="8" id="KW-0808">Transferase</keyword>
<dbReference type="PANTHER" id="PTHR45339:SF1">
    <property type="entry name" value="HYBRID SIGNAL TRANSDUCTION HISTIDINE KINASE J"/>
    <property type="match status" value="1"/>
</dbReference>
<dbReference type="GO" id="GO:0000155">
    <property type="term" value="F:phosphorelay sensor kinase activity"/>
    <property type="evidence" value="ECO:0007669"/>
    <property type="project" value="InterPro"/>
</dbReference>
<feature type="domain" description="Response regulatory" evidence="5">
    <location>
        <begin position="589"/>
        <end position="706"/>
    </location>
</feature>
<keyword evidence="2" id="KW-0902">Two-component regulatory system</keyword>
<dbReference type="SMART" id="SM00388">
    <property type="entry name" value="HisKA"/>
    <property type="match status" value="1"/>
</dbReference>
<proteinExistence type="predicted"/>
<dbReference type="InterPro" id="IPR011006">
    <property type="entry name" value="CheY-like_superfamily"/>
</dbReference>
<protein>
    <submittedName>
        <fullName evidence="8">Putative Sensor histidine kinase/response regulator Fos-1/TcsA</fullName>
    </submittedName>
</protein>
<evidence type="ECO:0000259" key="5">
    <source>
        <dbReference type="PROSITE" id="PS50110"/>
    </source>
</evidence>
<evidence type="ECO:0000256" key="3">
    <source>
        <dbReference type="PROSITE-ProRule" id="PRU00169"/>
    </source>
</evidence>
<sequence>MSLSDRLQNLRLKNIDASDEENVATALPQNTGAQLADAAWLSNDDDGLDTASKSGPKQTSPACDLALSRIYRYTPIPTLILDQDLCVVEVSDSHCTLSGQCRDVVLGTCACDLPAHTIPAPDTLSLYGAISAATSSKEIQIMEGIRVQGTNSTYQLRVTPIFENSELIYVILEAQNISRDHWEAFDEHHAYVNETYKILVNTVQDYAIFMLDTQGNIATWNRGAEVLKGYSPSEIIGKHFSIFYSPDDRAADKPAKGLALALQKGRIEAEGWRYRKDGARFWANVMITPIYQFGRHVGFVKVTRDLTERKAAETRMIAAYEESSKMKTDFLANMSHEIRTPMNGMQLALAMLKDTDLSDQQLEFASIIDDSTTTLLQIINDVLDYSKLSSGSFSLNSDVLDIKNVITAVMRNCRSLLKPEVELNLSIPADFPQAVRGDPLRYRQVVQNMLGNAVKFTESGYVRISVAFEPDELDPQGYIVRTEFEDSGLGVPCHALNTLFTPFTRFADSTSKMYQGTGLGLSICKSLAELMDGMVGYRPGPSGKGSVFWFTARMGRIDLARMSKKPAASPTHAVTEIKRKIREIALHKHILLVEDNLVNNTIMLKLLHTLGFERVDVAWDGAEAVRLVKQKPLTYNIILMDISMPVMDGLEATSRIREVDIDVPIVALTANALKGDSETYLARGMNDYIAKPVHRDQLVCMLWKWMGT</sequence>
<dbReference type="InterPro" id="IPR036097">
    <property type="entry name" value="HisK_dim/P_sf"/>
</dbReference>
<dbReference type="PROSITE" id="PS50109">
    <property type="entry name" value="HIS_KIN"/>
    <property type="match status" value="1"/>
</dbReference>
<evidence type="ECO:0000313" key="9">
    <source>
        <dbReference type="Proteomes" id="UP000042958"/>
    </source>
</evidence>
<gene>
    <name evidence="8" type="ORF">PMG11_10686</name>
</gene>
<dbReference type="InterPro" id="IPR003594">
    <property type="entry name" value="HATPase_dom"/>
</dbReference>
<dbReference type="SMART" id="SM00448">
    <property type="entry name" value="REC"/>
    <property type="match status" value="1"/>
</dbReference>
<dbReference type="PRINTS" id="PR00344">
    <property type="entry name" value="BCTRLSENSOR"/>
</dbReference>
<dbReference type="PROSITE" id="PS50110">
    <property type="entry name" value="RESPONSE_REGULATORY"/>
    <property type="match status" value="1"/>
</dbReference>
<dbReference type="PROSITE" id="PS50112">
    <property type="entry name" value="PAS"/>
    <property type="match status" value="1"/>
</dbReference>
<dbReference type="Pfam" id="PF00512">
    <property type="entry name" value="HisKA"/>
    <property type="match status" value="1"/>
</dbReference>
<feature type="domain" description="Histidine kinase" evidence="4">
    <location>
        <begin position="333"/>
        <end position="556"/>
    </location>
</feature>
<dbReference type="OrthoDB" id="60033at2759"/>
<dbReference type="CDD" id="cd00130">
    <property type="entry name" value="PAS"/>
    <property type="match status" value="1"/>
</dbReference>
<evidence type="ECO:0000259" key="7">
    <source>
        <dbReference type="PROSITE" id="PS50113"/>
    </source>
</evidence>
<dbReference type="Pfam" id="PF00072">
    <property type="entry name" value="Response_reg"/>
    <property type="match status" value="1"/>
</dbReference>
<evidence type="ECO:0000259" key="4">
    <source>
        <dbReference type="PROSITE" id="PS50109"/>
    </source>
</evidence>
<dbReference type="InterPro" id="IPR013767">
    <property type="entry name" value="PAS_fold"/>
</dbReference>
<dbReference type="SUPFAM" id="SSF55874">
    <property type="entry name" value="ATPase domain of HSP90 chaperone/DNA topoisomerase II/histidine kinase"/>
    <property type="match status" value="1"/>
</dbReference>
<dbReference type="FunFam" id="3.30.450.20:FF:000136">
    <property type="entry name" value="Sensor histidine kinase/response regulator Fos-1"/>
    <property type="match status" value="1"/>
</dbReference>
<name>A0A0F7TZW5_PENBI</name>
<dbReference type="InterPro" id="IPR035965">
    <property type="entry name" value="PAS-like_dom_sf"/>
</dbReference>
<dbReference type="InterPro" id="IPR036890">
    <property type="entry name" value="HATPase_C_sf"/>
</dbReference>
<dbReference type="AlphaFoldDB" id="A0A0F7TZW5"/>
<dbReference type="Pfam" id="PF00989">
    <property type="entry name" value="PAS"/>
    <property type="match status" value="1"/>
</dbReference>
<dbReference type="Gene3D" id="3.40.50.2300">
    <property type="match status" value="1"/>
</dbReference>
<dbReference type="Pfam" id="PF02518">
    <property type="entry name" value="HATPase_c"/>
    <property type="match status" value="1"/>
</dbReference>
<dbReference type="PROSITE" id="PS50113">
    <property type="entry name" value="PAC"/>
    <property type="match status" value="1"/>
</dbReference>